<feature type="domain" description="Aminotransferase class V" evidence="6">
    <location>
        <begin position="143"/>
        <end position="270"/>
    </location>
</feature>
<dbReference type="GO" id="GO:0016594">
    <property type="term" value="F:glycine binding"/>
    <property type="evidence" value="ECO:0007669"/>
    <property type="project" value="TreeGrafter"/>
</dbReference>
<evidence type="ECO:0000256" key="4">
    <source>
        <dbReference type="ARBA" id="ARBA00049026"/>
    </source>
</evidence>
<sequence>MKFRQAYYDESLLFEKGSNETEPLEDGLIPSGLARKSLEIPNLPIHQIVRHYTRLSQMNFGVDSGFYPLGSCTMKFSPKFAEELAALSQATDIHPLQDISTVQGALRLMYELQEMLKIISGMDAVTLQPAAGAQGELTGLLLAKAYHEDRGENRTQVIVPDTAHGTNFASAAMLGYEVVEIPSKNGLVNLEALKKAVSERTLAFMLTNPNTLGIFEHHILEIADIVHKSGGLLYYDGANLNAIMGKSSPGKMNFDIVHFNLHKTFSTPHGGGGPGSGPVGVKEPLEPYLPVPTIKVEGNDYDLDYSKPKTIGKIHSWYGNFGMHVRAYAYILRMGGDGLERASERAVLNSNYLRYRLQKLLDLPYQNLRKHEFVVSCSKLLKKGVRAADVAKRLMDYGFHPPTVYFPQLVDEALMIEPTETESKETLDEFVDAIDAIISEDPELLKSAPHNTAVSRVDEVLAARKPILSWRMWKSRKR</sequence>
<dbReference type="Pfam" id="PF00266">
    <property type="entry name" value="Aminotran_5"/>
    <property type="match status" value="1"/>
</dbReference>
<comment type="function">
    <text evidence="1 5">The glycine cleavage system catalyzes the degradation of glycine. The P protein binds the alpha-amino group of glycine through its pyridoxal phosphate cofactor; CO(2) is released and the remaining methylamine moiety is then transferred to the lipoamide cofactor of the H protein.</text>
</comment>
<organism evidence="8 9">
    <name type="scientific">candidate division TA06 bacterium DG_78</name>
    <dbReference type="NCBI Taxonomy" id="1703772"/>
    <lineage>
        <taxon>Bacteria</taxon>
        <taxon>Bacteria division TA06</taxon>
    </lineage>
</organism>
<dbReference type="InterPro" id="IPR020581">
    <property type="entry name" value="GDC_P"/>
</dbReference>
<dbReference type="NCBIfam" id="NF003346">
    <property type="entry name" value="PRK04366.1"/>
    <property type="match status" value="1"/>
</dbReference>
<evidence type="ECO:0000313" key="8">
    <source>
        <dbReference type="EMBL" id="KPJ71042.1"/>
    </source>
</evidence>
<dbReference type="HAMAP" id="MF_00713">
    <property type="entry name" value="GcvPB"/>
    <property type="match status" value="1"/>
</dbReference>
<dbReference type="Gene3D" id="3.90.1150.10">
    <property type="entry name" value="Aspartate Aminotransferase, domain 1"/>
    <property type="match status" value="1"/>
</dbReference>
<dbReference type="GO" id="GO:0019464">
    <property type="term" value="P:glycine decarboxylation via glycine cleavage system"/>
    <property type="evidence" value="ECO:0007669"/>
    <property type="project" value="UniProtKB-UniRule"/>
</dbReference>
<feature type="domain" description="Glycine dehydrogenase C-terminal" evidence="7">
    <location>
        <begin position="342"/>
        <end position="443"/>
    </location>
</feature>
<evidence type="ECO:0000256" key="3">
    <source>
        <dbReference type="ARBA" id="ARBA00023002"/>
    </source>
</evidence>
<dbReference type="GO" id="GO:0005960">
    <property type="term" value="C:glycine cleavage complex"/>
    <property type="evidence" value="ECO:0007669"/>
    <property type="project" value="TreeGrafter"/>
</dbReference>
<dbReference type="GO" id="GO:0004375">
    <property type="term" value="F:glycine dehydrogenase (decarboxylating) activity"/>
    <property type="evidence" value="ECO:0007669"/>
    <property type="project" value="UniProtKB-EC"/>
</dbReference>
<dbReference type="InterPro" id="IPR015422">
    <property type="entry name" value="PyrdxlP-dep_Trfase_small"/>
</dbReference>
<dbReference type="GO" id="GO:0030170">
    <property type="term" value="F:pyridoxal phosphate binding"/>
    <property type="evidence" value="ECO:0007669"/>
    <property type="project" value="TreeGrafter"/>
</dbReference>
<reference evidence="8 9" key="1">
    <citation type="journal article" date="2015" name="Microbiome">
        <title>Genomic resolution of linkages in carbon, nitrogen, and sulfur cycling among widespread estuary sediment bacteria.</title>
        <authorList>
            <person name="Baker B.J."/>
            <person name="Lazar C.S."/>
            <person name="Teske A.P."/>
            <person name="Dick G.J."/>
        </authorList>
    </citation>
    <scope>NUCLEOTIDE SEQUENCE [LARGE SCALE GENOMIC DNA]</scope>
    <source>
        <strain evidence="8">DG_78</strain>
    </source>
</reference>
<comment type="subunit">
    <text evidence="5">The glycine cleavage system is composed of four proteins: P, T, L and H. In this organism, the P 'protein' is a heterodimer of two subunits.</text>
</comment>
<dbReference type="FunFam" id="3.90.1150.10:FF:000014">
    <property type="entry name" value="Probable glycine dehydrogenase (decarboxylating) subunit 2"/>
    <property type="match status" value="1"/>
</dbReference>
<dbReference type="EC" id="1.4.4.2" evidence="5"/>
<comment type="similarity">
    <text evidence="5">Belongs to the GcvP family. C-terminal subunit subfamily.</text>
</comment>
<evidence type="ECO:0000259" key="6">
    <source>
        <dbReference type="Pfam" id="PF00266"/>
    </source>
</evidence>
<dbReference type="InterPro" id="IPR015421">
    <property type="entry name" value="PyrdxlP-dep_Trfase_major"/>
</dbReference>
<dbReference type="Gene3D" id="3.40.640.10">
    <property type="entry name" value="Type I PLP-dependent aspartate aminotransferase-like (Major domain)"/>
    <property type="match status" value="1"/>
</dbReference>
<comment type="catalytic activity">
    <reaction evidence="4 5">
        <text>N(6)-[(R)-lipoyl]-L-lysyl-[glycine-cleavage complex H protein] + glycine + H(+) = N(6)-[(R)-S(8)-aminomethyldihydrolipoyl]-L-lysyl-[glycine-cleavage complex H protein] + CO2</text>
        <dbReference type="Rhea" id="RHEA:24304"/>
        <dbReference type="Rhea" id="RHEA-COMP:10494"/>
        <dbReference type="Rhea" id="RHEA-COMP:10495"/>
        <dbReference type="ChEBI" id="CHEBI:15378"/>
        <dbReference type="ChEBI" id="CHEBI:16526"/>
        <dbReference type="ChEBI" id="CHEBI:57305"/>
        <dbReference type="ChEBI" id="CHEBI:83099"/>
        <dbReference type="ChEBI" id="CHEBI:83143"/>
        <dbReference type="EC" id="1.4.4.2"/>
    </reaction>
</comment>
<dbReference type="SUPFAM" id="SSF53383">
    <property type="entry name" value="PLP-dependent transferases"/>
    <property type="match status" value="1"/>
</dbReference>
<evidence type="ECO:0000256" key="1">
    <source>
        <dbReference type="ARBA" id="ARBA00003788"/>
    </source>
</evidence>
<comment type="caution">
    <text evidence="8">The sequence shown here is derived from an EMBL/GenBank/DDBJ whole genome shotgun (WGS) entry which is preliminary data.</text>
</comment>
<keyword evidence="3 5" id="KW-0560">Oxidoreductase</keyword>
<dbReference type="Gene3D" id="6.20.440.10">
    <property type="match status" value="1"/>
</dbReference>
<evidence type="ECO:0000259" key="7">
    <source>
        <dbReference type="Pfam" id="PF21478"/>
    </source>
</evidence>
<dbReference type="InterPro" id="IPR015424">
    <property type="entry name" value="PyrdxlP-dep_Trfase"/>
</dbReference>
<dbReference type="InterPro" id="IPR049316">
    <property type="entry name" value="GDC-P_C"/>
</dbReference>
<protein>
    <recommendedName>
        <fullName evidence="5">Probable glycine dehydrogenase (decarboxylating) subunit 2</fullName>
        <ecNumber evidence="5">1.4.4.2</ecNumber>
    </recommendedName>
    <alternativeName>
        <fullName evidence="5">Glycine cleavage system P-protein subunit 2</fullName>
    </alternativeName>
    <alternativeName>
        <fullName evidence="5">Glycine decarboxylase subunit 2</fullName>
    </alternativeName>
    <alternativeName>
        <fullName evidence="5">Glycine dehydrogenase (aminomethyl-transferring) subunit 2</fullName>
    </alternativeName>
</protein>
<feature type="modified residue" description="N6-(pyridoxal phosphate)lysine" evidence="5">
    <location>
        <position position="263"/>
    </location>
</feature>
<dbReference type="GO" id="GO:0005829">
    <property type="term" value="C:cytosol"/>
    <property type="evidence" value="ECO:0007669"/>
    <property type="project" value="TreeGrafter"/>
</dbReference>
<dbReference type="EMBL" id="LJNI01000145">
    <property type="protein sequence ID" value="KPJ71042.1"/>
    <property type="molecule type" value="Genomic_DNA"/>
</dbReference>
<dbReference type="Pfam" id="PF21478">
    <property type="entry name" value="GcvP2_C"/>
    <property type="match status" value="1"/>
</dbReference>
<dbReference type="InterPro" id="IPR000192">
    <property type="entry name" value="Aminotrans_V_dom"/>
</dbReference>
<keyword evidence="2 5" id="KW-0663">Pyridoxal phosphate</keyword>
<dbReference type="AlphaFoldDB" id="A0A0S7Y8F3"/>
<evidence type="ECO:0000256" key="2">
    <source>
        <dbReference type="ARBA" id="ARBA00022898"/>
    </source>
</evidence>
<name>A0A0S7Y8F3_UNCT6</name>
<gene>
    <name evidence="5" type="primary">gcvPB</name>
    <name evidence="8" type="ORF">AMJ52_09155</name>
</gene>
<dbReference type="PANTHER" id="PTHR11773">
    <property type="entry name" value="GLYCINE DEHYDROGENASE, DECARBOXYLATING"/>
    <property type="match status" value="1"/>
</dbReference>
<dbReference type="Proteomes" id="UP000051012">
    <property type="component" value="Unassembled WGS sequence"/>
</dbReference>
<evidence type="ECO:0000313" key="9">
    <source>
        <dbReference type="Proteomes" id="UP000051012"/>
    </source>
</evidence>
<dbReference type="InterPro" id="IPR023012">
    <property type="entry name" value="GcvPB"/>
</dbReference>
<comment type="cofactor">
    <cofactor evidence="5">
        <name>pyridoxal 5'-phosphate</name>
        <dbReference type="ChEBI" id="CHEBI:597326"/>
    </cofactor>
</comment>
<dbReference type="PANTHER" id="PTHR11773:SF1">
    <property type="entry name" value="GLYCINE DEHYDROGENASE (DECARBOXYLATING), MITOCHONDRIAL"/>
    <property type="match status" value="1"/>
</dbReference>
<accession>A0A0S7Y8F3</accession>
<evidence type="ECO:0000256" key="5">
    <source>
        <dbReference type="HAMAP-Rule" id="MF_00713"/>
    </source>
</evidence>
<dbReference type="FunFam" id="3.40.640.10:FF:000224">
    <property type="entry name" value="Probable glycine dehydrogenase (decarboxylating) subunit 2"/>
    <property type="match status" value="1"/>
</dbReference>
<dbReference type="PATRIC" id="fig|1703772.3.peg.1074"/>
<proteinExistence type="inferred from homology"/>